<dbReference type="eggNOG" id="COG1012">
    <property type="taxonomic scope" value="Bacteria"/>
</dbReference>
<evidence type="ECO:0000313" key="5">
    <source>
        <dbReference type="EMBL" id="AEF21077.1"/>
    </source>
</evidence>
<dbReference type="InterPro" id="IPR016160">
    <property type="entry name" value="Ald_DH_CS_CYS"/>
</dbReference>
<gene>
    <name evidence="5" type="ordered locus">Psefu_1099</name>
</gene>
<proteinExistence type="inferred from homology"/>
<dbReference type="EC" id="1.2.1.24" evidence="5"/>
<keyword evidence="6" id="KW-1185">Reference proteome</keyword>
<dbReference type="STRING" id="743720.Psefu_1099"/>
<dbReference type="FunFam" id="3.40.309.10:FF:000004">
    <property type="entry name" value="Succinate-semialdehyde dehydrogenase I"/>
    <property type="match status" value="1"/>
</dbReference>
<dbReference type="GO" id="GO:0004777">
    <property type="term" value="F:succinate-semialdehyde dehydrogenase (NAD+) activity"/>
    <property type="evidence" value="ECO:0007669"/>
    <property type="project" value="UniProtKB-EC"/>
</dbReference>
<keyword evidence="3 5" id="KW-0560">Oxidoreductase</keyword>
<dbReference type="InterPro" id="IPR016163">
    <property type="entry name" value="Ald_DH_C"/>
</dbReference>
<evidence type="ECO:0000256" key="2">
    <source>
        <dbReference type="ARBA" id="ARBA00022857"/>
    </source>
</evidence>
<dbReference type="InterPro" id="IPR050740">
    <property type="entry name" value="Aldehyde_DH_Superfamily"/>
</dbReference>
<dbReference type="CDD" id="cd07103">
    <property type="entry name" value="ALDH_F5_SSADH_GabD"/>
    <property type="match status" value="1"/>
</dbReference>
<dbReference type="InterPro" id="IPR016162">
    <property type="entry name" value="Ald_DH_N"/>
</dbReference>
<evidence type="ECO:0000259" key="4">
    <source>
        <dbReference type="Pfam" id="PF00171"/>
    </source>
</evidence>
<reference evidence="5 6" key="1">
    <citation type="submission" date="2011-04" db="EMBL/GenBank/DDBJ databases">
        <title>Complete sequence of Pseudomonas fulva 12-X.</title>
        <authorList>
            <consortium name="US DOE Joint Genome Institute"/>
            <person name="Lucas S."/>
            <person name="Han J."/>
            <person name="Lapidus A."/>
            <person name="Cheng J.-F."/>
            <person name="Goodwin L."/>
            <person name="Pitluck S."/>
            <person name="Peters L."/>
            <person name="Mikhailova N."/>
            <person name="Pagani I."/>
            <person name="Davenport K."/>
            <person name="Han C."/>
            <person name="Tapia R."/>
            <person name="Land M."/>
            <person name="Hauser L."/>
            <person name="Kyrpides N."/>
            <person name="Ivanova N."/>
            <person name="Pagani I."/>
            <person name="Lcollab F.I."/>
            <person name="Woyke T."/>
        </authorList>
    </citation>
    <scope>NUCLEOTIDE SEQUENCE [LARGE SCALE GENOMIC DNA]</scope>
    <source>
        <strain evidence="6">12-X</strain>
    </source>
</reference>
<keyword evidence="2" id="KW-0521">NADP</keyword>
<evidence type="ECO:0000256" key="1">
    <source>
        <dbReference type="ARBA" id="ARBA00009986"/>
    </source>
</evidence>
<dbReference type="KEGG" id="pfv:Psefu_1099"/>
<dbReference type="SUPFAM" id="SSF53720">
    <property type="entry name" value="ALDH-like"/>
    <property type="match status" value="1"/>
</dbReference>
<feature type="domain" description="Aldehyde dehydrogenase" evidence="4">
    <location>
        <begin position="27"/>
        <end position="479"/>
    </location>
</feature>
<dbReference type="PROSITE" id="PS00070">
    <property type="entry name" value="ALDEHYDE_DEHYDR_CYS"/>
    <property type="match status" value="1"/>
</dbReference>
<protein>
    <submittedName>
        <fullName evidence="5">Succinate-semialdehyde dehydrogenase</fullName>
        <ecNumber evidence="5">1.2.1.24</ecNumber>
    </submittedName>
</protein>
<name>F6ABZ7_PSEF1</name>
<dbReference type="PANTHER" id="PTHR43353:SF5">
    <property type="entry name" value="SUCCINATE-SEMIALDEHYDE DEHYDROGENASE, MITOCHONDRIAL"/>
    <property type="match status" value="1"/>
</dbReference>
<evidence type="ECO:0000256" key="3">
    <source>
        <dbReference type="ARBA" id="ARBA00023002"/>
    </source>
</evidence>
<dbReference type="Gene3D" id="3.40.605.10">
    <property type="entry name" value="Aldehyde Dehydrogenase, Chain A, domain 1"/>
    <property type="match status" value="1"/>
</dbReference>
<evidence type="ECO:0000313" key="6">
    <source>
        <dbReference type="Proteomes" id="UP000000686"/>
    </source>
</evidence>
<dbReference type="Proteomes" id="UP000000686">
    <property type="component" value="Chromosome"/>
</dbReference>
<organism evidence="5 6">
    <name type="scientific">Pseudomonas fulva (strain 12-X)</name>
    <dbReference type="NCBI Taxonomy" id="743720"/>
    <lineage>
        <taxon>Bacteria</taxon>
        <taxon>Pseudomonadati</taxon>
        <taxon>Pseudomonadota</taxon>
        <taxon>Gammaproteobacteria</taxon>
        <taxon>Pseudomonadales</taxon>
        <taxon>Pseudomonadaceae</taxon>
        <taxon>Pseudomonas</taxon>
    </lineage>
</organism>
<dbReference type="InterPro" id="IPR016161">
    <property type="entry name" value="Ald_DH/histidinol_DH"/>
</dbReference>
<dbReference type="PANTHER" id="PTHR43353">
    <property type="entry name" value="SUCCINATE-SEMIALDEHYDE DEHYDROGENASE, MITOCHONDRIAL"/>
    <property type="match status" value="1"/>
</dbReference>
<dbReference type="HOGENOM" id="CLU_005391_5_1_6"/>
<dbReference type="Gene3D" id="3.40.309.10">
    <property type="entry name" value="Aldehyde Dehydrogenase, Chain A, domain 2"/>
    <property type="match status" value="1"/>
</dbReference>
<accession>F6ABZ7</accession>
<dbReference type="Pfam" id="PF00171">
    <property type="entry name" value="Aldedh"/>
    <property type="match status" value="1"/>
</dbReference>
<dbReference type="RefSeq" id="WP_013790208.1">
    <property type="nucleotide sequence ID" value="NC_015556.1"/>
</dbReference>
<dbReference type="AlphaFoldDB" id="F6ABZ7"/>
<dbReference type="FunFam" id="3.40.605.10:FF:000005">
    <property type="entry name" value="Succinate-semialdehyde dehydrogenase I"/>
    <property type="match status" value="1"/>
</dbReference>
<sequence>MMSLATNQPTDAVDWVLPSLEGRADNSVTYDLTNPATGKVFARVPDCDAQEAMAFANASVQAFENWKATTAYARSQLLRKWFDRIVAGVDEIATAISLEMGKPISEARGEVMYAAGFAEWYAEEAKRLYGETFSSQHEHKRLYAHRQPVGPVYAVTPWNFPAAMITRKVAPALAAGCTVIVKPAEQSPLTAIVLEKFWHEVGGPKGTFQVITSNRPAEVSNEFFKDARIRKLTFTGSTDVGILLYRQSAQTMKRVSLELGGHAPFIVFADADIERAADDIMACKFRNAGQTCVCTNRIYVHRSISGKLVDALATRVAALRVGDPSKAETQIGPLVDEQGLKKVQEHVEDAVSRGARVVVGGNALGGLYFAPTILCDVAPGMRILEEETFGPVAPILEFDSVDEVVAAANDTPFGLAAYLWTRDLDTAHRVSERLDYGIVGINDGAPSTAQAPFGGVKLSGLGREGGIWGIQEYLDTKFVSVGLNPRS</sequence>
<dbReference type="InterPro" id="IPR015590">
    <property type="entry name" value="Aldehyde_DH_dom"/>
</dbReference>
<comment type="similarity">
    <text evidence="1">Belongs to the aldehyde dehydrogenase family.</text>
</comment>
<dbReference type="EMBL" id="CP002727">
    <property type="protein sequence ID" value="AEF21077.1"/>
    <property type="molecule type" value="Genomic_DNA"/>
</dbReference>